<dbReference type="AlphaFoldDB" id="A0A0P1FFP1"/>
<evidence type="ECO:0000313" key="2">
    <source>
        <dbReference type="EMBL" id="CUH66857.1"/>
    </source>
</evidence>
<evidence type="ECO:0008006" key="4">
    <source>
        <dbReference type="Google" id="ProtNLM"/>
    </source>
</evidence>
<dbReference type="Proteomes" id="UP000051587">
    <property type="component" value="Unassembled WGS sequence"/>
</dbReference>
<dbReference type="InterPro" id="IPR009061">
    <property type="entry name" value="DNA-bd_dom_put_sf"/>
</dbReference>
<name>A0A0P1FFP1_THAGE</name>
<gene>
    <name evidence="2" type="ORF">TG4357_02680</name>
</gene>
<accession>A0A0P1FFP1</accession>
<evidence type="ECO:0000256" key="1">
    <source>
        <dbReference type="SAM" id="MobiDB-lite"/>
    </source>
</evidence>
<evidence type="ECO:0000313" key="3">
    <source>
        <dbReference type="Proteomes" id="UP000051587"/>
    </source>
</evidence>
<sequence length="88" mass="9811">MTKHMPQIAFAPRLMQAAQAAQYLGVSQSTLRTLPIPRKERGGNRLYDRFDLDAYADGLPYEEKAPVAADHGTGITTAKAKPKQWARR</sequence>
<keyword evidence="3" id="KW-1185">Reference proteome</keyword>
<dbReference type="EMBL" id="CYSA01000025">
    <property type="protein sequence ID" value="CUH66857.1"/>
    <property type="molecule type" value="Genomic_DNA"/>
</dbReference>
<dbReference type="STRING" id="53501.SAMN04488043_105217"/>
<dbReference type="SUPFAM" id="SSF46955">
    <property type="entry name" value="Putative DNA-binding domain"/>
    <property type="match status" value="1"/>
</dbReference>
<proteinExistence type="predicted"/>
<dbReference type="RefSeq" id="WP_058263390.1">
    <property type="nucleotide sequence ID" value="NZ_CP051181.1"/>
</dbReference>
<protein>
    <recommendedName>
        <fullName evidence="4">Helix-turn-helix domain protein</fullName>
    </recommendedName>
</protein>
<feature type="region of interest" description="Disordered" evidence="1">
    <location>
        <begin position="68"/>
        <end position="88"/>
    </location>
</feature>
<organism evidence="2 3">
    <name type="scientific">Thalassovita gelatinovora</name>
    <name type="common">Thalassobius gelatinovorus</name>
    <dbReference type="NCBI Taxonomy" id="53501"/>
    <lineage>
        <taxon>Bacteria</taxon>
        <taxon>Pseudomonadati</taxon>
        <taxon>Pseudomonadota</taxon>
        <taxon>Alphaproteobacteria</taxon>
        <taxon>Rhodobacterales</taxon>
        <taxon>Roseobacteraceae</taxon>
        <taxon>Thalassovita</taxon>
    </lineage>
</organism>
<reference evidence="2" key="1">
    <citation type="submission" date="2015-09" db="EMBL/GenBank/DDBJ databases">
        <authorList>
            <consortium name="Swine Surveillance"/>
        </authorList>
    </citation>
    <scope>NUCLEOTIDE SEQUENCE [LARGE SCALE GENOMIC DNA]</scope>
    <source>
        <strain evidence="2">CECT 4357</strain>
    </source>
</reference>